<dbReference type="EMBL" id="JACHDS010000001">
    <property type="protein sequence ID" value="MBB6174500.1"/>
    <property type="molecule type" value="Genomic_DNA"/>
</dbReference>
<feature type="transmembrane region" description="Helical" evidence="14">
    <location>
        <begin position="367"/>
        <end position="385"/>
    </location>
</feature>
<evidence type="ECO:0000256" key="8">
    <source>
        <dbReference type="ARBA" id="ARBA00022737"/>
    </source>
</evidence>
<sequence>MSTGPNETAAPTPERPRPGASSASAPRVRHLRAHVVIVVWLALALITATTQHTLPVAHWLAIHLFLLGAVTTAIMVWTEHFAVAMLHAPPPDPRWGGVRLIALNVSAVAVLTGVAVDWPVLAGVGTLGVVAAIIGHVAALVRLGRGALGGRLAPVVGYYRLAGVALIAGAVLGGLLATGALGEAGRTGVELAHIHVNLLGWVGLPIVGTLFMLWPTVLGVRMEDRTVPVARRVLWLTGLGLLLAVPALLLGARWPAVAGLAVYAVGVGWASALFLRTVLRRAPRSGASWMLAAATCWLVVGVVADLGLMATRELSHLDPALHGLLPVLLIGFVGQTLLGALTYLLPVVLSGGPTDRAALADLLDWGWRTRLVVLNAGVLLLFLPLPAPVGAVGFGAAAAAFAAFLGLAAAALVRSREGAVTGGAGGAAAWRAPLAGAGIGVLLIVFALVAAGLPAGTTSGGGGSGTAATGTRTVEVELKGMAVSPSRIEVAPGTVLRLEVVNRDTQRHDLRVEDGPRTPMLGEGESHLLEVGPIAADLEAWCTVPGHRAAGMSMTIAVTGSADGGAESEPGHGHASPDGLDPAAEHSDGWEPRSAVLPPAEEARVHEVELRAVEADIEVAPGVSQRMWTFGGTAPGPTLRGKVGDVFEVTLVNDAEMGHGIDFHAGALAPDEPMRTIGPGERLVYRFTAERAGAWLYHCSTPSMLQHIGNGMYGAVIIDPPDLEQADREYVLVSSQLYLGEPGSEGQVAKMREGRPDAWVFNGGAGQYAAAPLAARAEERVRFWVVAAGPSDGIAFHIVGTVFDSVYKEGAHLVRPDDPGGAQVLDLAAAQGGYVEAVFPEPGHYALVDHDMRRAEAGAHGIVKVTP</sequence>
<feature type="binding site" description="type 1 copper site" evidence="12">
    <location>
        <position position="664"/>
    </location>
    <ligand>
        <name>Cu cation</name>
        <dbReference type="ChEBI" id="CHEBI:23378"/>
        <label>1</label>
    </ligand>
</feature>
<evidence type="ECO:0000256" key="7">
    <source>
        <dbReference type="ARBA" id="ARBA00022723"/>
    </source>
</evidence>
<evidence type="ECO:0000256" key="10">
    <source>
        <dbReference type="ARBA" id="ARBA00023008"/>
    </source>
</evidence>
<accession>A0A7X0D7M2</accession>
<dbReference type="InterPro" id="IPR045087">
    <property type="entry name" value="Cu-oxidase_fam"/>
</dbReference>
<protein>
    <recommendedName>
        <fullName evidence="6">Copper-containing nitrite reductase</fullName>
        <ecNumber evidence="5">1.7.2.1</ecNumber>
    </recommendedName>
</protein>
<dbReference type="Gene3D" id="2.60.40.420">
    <property type="entry name" value="Cupredoxins - blue copper proteins"/>
    <property type="match status" value="3"/>
</dbReference>
<dbReference type="PANTHER" id="PTHR11709:SF394">
    <property type="entry name" value="FI03373P-RELATED"/>
    <property type="match status" value="1"/>
</dbReference>
<dbReference type="GO" id="GO:0050421">
    <property type="term" value="F:nitrite reductase (NO-forming) activity"/>
    <property type="evidence" value="ECO:0007669"/>
    <property type="project" value="UniProtKB-EC"/>
</dbReference>
<feature type="transmembrane region" description="Helical" evidence="14">
    <location>
        <begin position="287"/>
        <end position="304"/>
    </location>
</feature>
<proteinExistence type="inferred from homology"/>
<evidence type="ECO:0000259" key="16">
    <source>
        <dbReference type="Pfam" id="PF13473"/>
    </source>
</evidence>
<feature type="transmembrane region" description="Helical" evidence="14">
    <location>
        <begin position="434"/>
        <end position="453"/>
    </location>
</feature>
<feature type="binding site" description="type 1 copper site" evidence="12">
    <location>
        <position position="850"/>
    </location>
    <ligand>
        <name>Cu cation</name>
        <dbReference type="ChEBI" id="CHEBI:23378"/>
        <label>1</label>
    </ligand>
</feature>
<evidence type="ECO:0000259" key="15">
    <source>
        <dbReference type="Pfam" id="PF07732"/>
    </source>
</evidence>
<comment type="subunit">
    <text evidence="4">Homotrimer.</text>
</comment>
<keyword evidence="14" id="KW-0812">Transmembrane</keyword>
<feature type="transmembrane region" description="Helical" evidence="14">
    <location>
        <begin position="198"/>
        <end position="220"/>
    </location>
</feature>
<feature type="binding site" description="type 1 copper site" evidence="12">
    <location>
        <position position="659"/>
    </location>
    <ligand>
        <name>Cu cation</name>
        <dbReference type="ChEBI" id="CHEBI:23378"/>
        <label>1</label>
    </ligand>
</feature>
<feature type="transmembrane region" description="Helical" evidence="14">
    <location>
        <begin position="31"/>
        <end position="50"/>
    </location>
</feature>
<evidence type="ECO:0000313" key="17">
    <source>
        <dbReference type="EMBL" id="MBB6174500.1"/>
    </source>
</evidence>
<keyword evidence="10 12" id="KW-0186">Copper</keyword>
<dbReference type="InterPro" id="IPR028096">
    <property type="entry name" value="EfeO_Cupredoxin"/>
</dbReference>
<feature type="transmembrane region" description="Helical" evidence="14">
    <location>
        <begin position="391"/>
        <end position="413"/>
    </location>
</feature>
<dbReference type="InterPro" id="IPR008972">
    <property type="entry name" value="Cupredoxin"/>
</dbReference>
<feature type="transmembrane region" description="Helical" evidence="14">
    <location>
        <begin position="324"/>
        <end position="346"/>
    </location>
</feature>
<evidence type="ECO:0000256" key="6">
    <source>
        <dbReference type="ARBA" id="ARBA00017290"/>
    </source>
</evidence>
<organism evidence="17 18">
    <name type="scientific">Nocardiopsis mwathae</name>
    <dbReference type="NCBI Taxonomy" id="1472723"/>
    <lineage>
        <taxon>Bacteria</taxon>
        <taxon>Bacillati</taxon>
        <taxon>Actinomycetota</taxon>
        <taxon>Actinomycetes</taxon>
        <taxon>Streptosporangiales</taxon>
        <taxon>Nocardiopsidaceae</taxon>
        <taxon>Nocardiopsis</taxon>
    </lineage>
</organism>
<dbReference type="EC" id="1.7.2.1" evidence="5"/>
<dbReference type="AlphaFoldDB" id="A0A7X0D7M2"/>
<feature type="binding site" description="type 1 copper site" evidence="12">
    <location>
        <position position="712"/>
    </location>
    <ligand>
        <name>Cu cation</name>
        <dbReference type="ChEBI" id="CHEBI:23378"/>
        <label>1</label>
    </ligand>
</feature>
<feature type="region of interest" description="Disordered" evidence="13">
    <location>
        <begin position="560"/>
        <end position="601"/>
    </location>
</feature>
<dbReference type="SUPFAM" id="SSF49503">
    <property type="entry name" value="Cupredoxins"/>
    <property type="match status" value="3"/>
</dbReference>
<feature type="transmembrane region" description="Helical" evidence="14">
    <location>
        <begin position="98"/>
        <end position="116"/>
    </location>
</feature>
<dbReference type="CDD" id="cd11020">
    <property type="entry name" value="CuRO_1_CuNIR"/>
    <property type="match status" value="1"/>
</dbReference>
<evidence type="ECO:0000256" key="11">
    <source>
        <dbReference type="ARBA" id="ARBA00049340"/>
    </source>
</evidence>
<keyword evidence="18" id="KW-1185">Reference proteome</keyword>
<feature type="transmembrane region" description="Helical" evidence="14">
    <location>
        <begin position="122"/>
        <end position="143"/>
    </location>
</feature>
<dbReference type="Proteomes" id="UP000546642">
    <property type="component" value="Unassembled WGS sequence"/>
</dbReference>
<evidence type="ECO:0000313" key="18">
    <source>
        <dbReference type="Proteomes" id="UP000546642"/>
    </source>
</evidence>
<keyword evidence="14" id="KW-0472">Membrane</keyword>
<dbReference type="RefSeq" id="WP_343070673.1">
    <property type="nucleotide sequence ID" value="NZ_JACHDS010000001.1"/>
</dbReference>
<evidence type="ECO:0000256" key="9">
    <source>
        <dbReference type="ARBA" id="ARBA00023002"/>
    </source>
</evidence>
<feature type="binding site" description="type 1 copper site" evidence="12">
    <location>
        <position position="707"/>
    </location>
    <ligand>
        <name>Cu cation</name>
        <dbReference type="ChEBI" id="CHEBI:23378"/>
        <label>1</label>
    </ligand>
</feature>
<feature type="binding site" description="type 1 copper site" evidence="12">
    <location>
        <position position="699"/>
    </location>
    <ligand>
        <name>Cu cation</name>
        <dbReference type="ChEBI" id="CHEBI:23378"/>
        <label>1</label>
    </ligand>
</feature>
<feature type="transmembrane region" description="Helical" evidence="14">
    <location>
        <begin position="155"/>
        <end position="178"/>
    </location>
</feature>
<dbReference type="Pfam" id="PF07732">
    <property type="entry name" value="Cu-oxidase_3"/>
    <property type="match status" value="1"/>
</dbReference>
<evidence type="ECO:0000256" key="3">
    <source>
        <dbReference type="ARBA" id="ARBA00010609"/>
    </source>
</evidence>
<dbReference type="PRINTS" id="PR00695">
    <property type="entry name" value="CUNO2RDTASE"/>
</dbReference>
<reference evidence="17 18" key="1">
    <citation type="submission" date="2020-08" db="EMBL/GenBank/DDBJ databases">
        <title>Sequencing the genomes of 1000 actinobacteria strains.</title>
        <authorList>
            <person name="Klenk H.-P."/>
        </authorList>
    </citation>
    <scope>NUCLEOTIDE SEQUENCE [LARGE SCALE GENOMIC DNA]</scope>
    <source>
        <strain evidence="17 18">DSM 46659</strain>
    </source>
</reference>
<keyword evidence="7 12" id="KW-0479">Metal-binding</keyword>
<feature type="domain" description="Plastocyanin-like" evidence="15">
    <location>
        <begin position="616"/>
        <end position="721"/>
    </location>
</feature>
<keyword evidence="14" id="KW-1133">Transmembrane helix</keyword>
<evidence type="ECO:0000256" key="13">
    <source>
        <dbReference type="SAM" id="MobiDB-lite"/>
    </source>
</evidence>
<comment type="catalytic activity">
    <reaction evidence="11">
        <text>nitric oxide + Fe(III)-[cytochrome c] + H2O = Fe(II)-[cytochrome c] + nitrite + 2 H(+)</text>
        <dbReference type="Rhea" id="RHEA:15233"/>
        <dbReference type="Rhea" id="RHEA-COMP:10350"/>
        <dbReference type="Rhea" id="RHEA-COMP:14399"/>
        <dbReference type="ChEBI" id="CHEBI:15377"/>
        <dbReference type="ChEBI" id="CHEBI:15378"/>
        <dbReference type="ChEBI" id="CHEBI:16301"/>
        <dbReference type="ChEBI" id="CHEBI:16480"/>
        <dbReference type="ChEBI" id="CHEBI:29033"/>
        <dbReference type="ChEBI" id="CHEBI:29034"/>
        <dbReference type="EC" id="1.7.2.1"/>
    </reaction>
</comment>
<comment type="similarity">
    <text evidence="3">Belongs to the multicopper oxidase family.</text>
</comment>
<feature type="domain" description="EfeO-type cupredoxin-like" evidence="16">
    <location>
        <begin position="466"/>
        <end position="534"/>
    </location>
</feature>
<dbReference type="InterPro" id="IPR001287">
    <property type="entry name" value="NO2-reductase_Cu"/>
</dbReference>
<evidence type="ECO:0000256" key="12">
    <source>
        <dbReference type="PIRSR" id="PIRSR601287-1"/>
    </source>
</evidence>
<keyword evidence="8" id="KW-0677">Repeat</keyword>
<name>A0A7X0D7M2_9ACTN</name>
<comment type="cofactor">
    <cofactor evidence="1 12">
        <name>Cu(+)</name>
        <dbReference type="ChEBI" id="CHEBI:49552"/>
    </cofactor>
</comment>
<comment type="caution">
    <text evidence="17">The sequence shown here is derived from an EMBL/GenBank/DDBJ whole genome shotgun (WGS) entry which is preliminary data.</text>
</comment>
<gene>
    <name evidence="17" type="ORF">HNR23_004560</name>
</gene>
<feature type="transmembrane region" description="Helical" evidence="14">
    <location>
        <begin position="256"/>
        <end position="275"/>
    </location>
</feature>
<feature type="region of interest" description="Disordered" evidence="13">
    <location>
        <begin position="1"/>
        <end position="25"/>
    </location>
</feature>
<feature type="binding site" description="type 1 copper site" evidence="12">
    <location>
        <position position="698"/>
    </location>
    <ligand>
        <name>Cu cation</name>
        <dbReference type="ChEBI" id="CHEBI:23378"/>
        <label>1</label>
    </ligand>
</feature>
<feature type="transmembrane region" description="Helical" evidence="14">
    <location>
        <begin position="232"/>
        <end position="250"/>
    </location>
</feature>
<evidence type="ECO:0000256" key="2">
    <source>
        <dbReference type="ARBA" id="ARBA00001973"/>
    </source>
</evidence>
<dbReference type="InterPro" id="IPR011707">
    <property type="entry name" value="Cu-oxidase-like_N"/>
</dbReference>
<dbReference type="PANTHER" id="PTHR11709">
    <property type="entry name" value="MULTI-COPPER OXIDASE"/>
    <property type="match status" value="1"/>
</dbReference>
<evidence type="ECO:0000256" key="4">
    <source>
        <dbReference type="ARBA" id="ARBA00011233"/>
    </source>
</evidence>
<feature type="transmembrane region" description="Helical" evidence="14">
    <location>
        <begin position="56"/>
        <end position="77"/>
    </location>
</feature>
<evidence type="ECO:0000256" key="14">
    <source>
        <dbReference type="SAM" id="Phobius"/>
    </source>
</evidence>
<evidence type="ECO:0000256" key="1">
    <source>
        <dbReference type="ARBA" id="ARBA00001960"/>
    </source>
</evidence>
<evidence type="ECO:0000256" key="5">
    <source>
        <dbReference type="ARBA" id="ARBA00011882"/>
    </source>
</evidence>
<dbReference type="GO" id="GO:0005507">
    <property type="term" value="F:copper ion binding"/>
    <property type="evidence" value="ECO:0007669"/>
    <property type="project" value="InterPro"/>
</dbReference>
<dbReference type="Pfam" id="PF13473">
    <property type="entry name" value="Cupredoxin_1"/>
    <property type="match status" value="1"/>
</dbReference>
<comment type="cofactor">
    <cofactor evidence="2 12">
        <name>Cu(2+)</name>
        <dbReference type="ChEBI" id="CHEBI:29036"/>
    </cofactor>
</comment>
<keyword evidence="9 17" id="KW-0560">Oxidoreductase</keyword>